<dbReference type="PANTHER" id="PTHR31099:SF49">
    <property type="entry name" value="MYOSIN HEAVY CHAIN-LIKE PROTEIN"/>
    <property type="match status" value="1"/>
</dbReference>
<gene>
    <name evidence="4" type="ORF">F2Q70_00020310</name>
</gene>
<feature type="compositionally biased region" description="Polar residues" evidence="2">
    <location>
        <begin position="190"/>
        <end position="202"/>
    </location>
</feature>
<feature type="coiled-coil region" evidence="1">
    <location>
        <begin position="511"/>
        <end position="566"/>
    </location>
</feature>
<organism evidence="4">
    <name type="scientific">Brassica cretica</name>
    <name type="common">Mustard</name>
    <dbReference type="NCBI Taxonomy" id="69181"/>
    <lineage>
        <taxon>Eukaryota</taxon>
        <taxon>Viridiplantae</taxon>
        <taxon>Streptophyta</taxon>
        <taxon>Embryophyta</taxon>
        <taxon>Tracheophyta</taxon>
        <taxon>Spermatophyta</taxon>
        <taxon>Magnoliopsida</taxon>
        <taxon>eudicotyledons</taxon>
        <taxon>Gunneridae</taxon>
        <taxon>Pentapetalae</taxon>
        <taxon>rosids</taxon>
        <taxon>malvids</taxon>
        <taxon>Brassicales</taxon>
        <taxon>Brassicaceae</taxon>
        <taxon>Brassiceae</taxon>
        <taxon>Brassica</taxon>
    </lineage>
</organism>
<keyword evidence="3" id="KW-0472">Membrane</keyword>
<keyword evidence="3" id="KW-1133">Transmembrane helix</keyword>
<feature type="transmembrane region" description="Helical" evidence="3">
    <location>
        <begin position="136"/>
        <end position="159"/>
    </location>
</feature>
<evidence type="ECO:0000256" key="2">
    <source>
        <dbReference type="SAM" id="MobiDB-lite"/>
    </source>
</evidence>
<proteinExistence type="predicted"/>
<keyword evidence="1" id="KW-0175">Coiled coil</keyword>
<sequence length="1444" mass="159095">MEDFCEDPGYSVAGTQRSGSCPEPGGKGYLSVFPQQFAPYFSISSSNSGNNLCTQVKRSCSFSAGFPWVGSRLRSTFLSLSLGWGLMLSSGEDPPGRQVQAGNLMMSIFSWQDAIYKVCFFPRILVNLEDSETRGLLLYMPSFVFILSASVFLLCALIQESSDPMSKRSASSVPLSADESRSRRRVGSPASRSGSSLDTDVTPNYDLTAPLPFTYTTPMSLGPASTVTADDLVEWRDRYSLPPHVLLRVPTSEERASGHTPGEIAVYEAFFEIGFRGVIPTLIVGLGDFFEISLSQLNPPAWGILIAIQNLGDLEHISLGINEVLSERKGLVFNKIWAERYAFMSLPGSTYQWNIIAGTHPAPPEGENSVLQARRLPLDRRQHLIVACVQETCRGVQLVNPLRLIRMSAKKGSASKTASGDDVVITGSRRATVVKVEPTSSSQGRKTRGGGAATRASRQSADAGHPVGILVMALSNLNLSVFPKDGTVLPVGSTFEVIQALQGGLLRKDRRVAIELEIRDIKEKIKALEKVVEASSADVLAANRENQKLVEEIDTLKAAAENFNLEMVMAVNGARVLARWELMREWLKKQSDQCDLAKALDQYKMVMIEEARNKGVAPPSFDDEPAIPLTSEMDIFLYQLNPPAWRILIAIQNLGDLEHISLGINEVLFAYHLAPLNGGEGRLHLRPRSGLTIVEELPRSERKGLVFKKRWAERYAFMSLPGSTYHWNIIAGTHPAPPEGENSVLQARRLPLDRRQVNILVGETVLRCSSLWSKHIFYGFSFSFSASNRSLCAGNMSGSAADESFAAYQEAAKVMSAKKGSASKTTSGDDVVITGSRCATVVKVEPTSSSQGRKTRGGGAATWASRQSADAGHPVGILVMALSNLNLSVFPKDGTVLPVGSTSEVIQALQGGLLRTASQLYHLKEQLSTEDVSSVREELEAARREALEEKDRRVAIELEIREIKEKIKASEKVAEESSADVLAANRENQKLVEEIDTLKADAENFNLELVMAVNGSRVLARWELMREWLKKQSDQWDLAKALDQYKMVMIEEARNKRVAPPSFDDEPAIPPTSEMDYFALQIYLHLRLKKLGPAVGPPTSEMDYFALQIYLHLRLKKLGPAVGRTQSLLENMGVRRGLHRLQDSLGTEFEDRTPGNLGVQFLGARRLEESGDLLSSRKSVGDSEVRSQSLGARVGRNIFWNLGVLLELGSSLENSEVRLRTQKTTTGTCWDLAFYRLEAGHYRVPCCILVLQEATIRLGGAGYGSGNPVFQACSSTFHAYTGVIDSFDKHTQEFEDRTPGNLGVQYLGARRLEESEDLLSSQKSVGDSDVRSQSSGARVGRNSFWIWEFCWNSEVRLRTQKFGPYSVHLGRTTTDTCWDLAFYRSEAGHYRVSCCIMVLQEATIRLGGAGYGFGNPVFQACSSAFHVWRTRGLCISHFGNMQIP</sequence>
<evidence type="ECO:0000256" key="1">
    <source>
        <dbReference type="SAM" id="Coils"/>
    </source>
</evidence>
<feature type="region of interest" description="Disordered" evidence="2">
    <location>
        <begin position="165"/>
        <end position="202"/>
    </location>
</feature>
<evidence type="ECO:0000313" key="4">
    <source>
        <dbReference type="EMBL" id="KAF2549071.1"/>
    </source>
</evidence>
<feature type="coiled-coil region" evidence="1">
    <location>
        <begin position="932"/>
        <end position="1008"/>
    </location>
</feature>
<dbReference type="PANTHER" id="PTHR31099">
    <property type="entry name" value="OS06G0165300 PROTEIN"/>
    <property type="match status" value="1"/>
</dbReference>
<accession>A0A8S9GRA2</accession>
<reference evidence="4" key="1">
    <citation type="submission" date="2019-12" db="EMBL/GenBank/DDBJ databases">
        <title>Genome sequencing and annotation of Brassica cretica.</title>
        <authorList>
            <person name="Studholme D.J."/>
            <person name="Sarris P.F."/>
        </authorList>
    </citation>
    <scope>NUCLEOTIDE SEQUENCE</scope>
    <source>
        <strain evidence="4">PFS-102/07</strain>
        <tissue evidence="4">Leaf</tissue>
    </source>
</reference>
<protein>
    <submittedName>
        <fullName evidence="4">Uncharacterized protein</fullName>
    </submittedName>
</protein>
<dbReference type="EMBL" id="QGKY02001925">
    <property type="protein sequence ID" value="KAF2549071.1"/>
    <property type="molecule type" value="Genomic_DNA"/>
</dbReference>
<comment type="caution">
    <text evidence="4">The sequence shown here is derived from an EMBL/GenBank/DDBJ whole genome shotgun (WGS) entry which is preliminary data.</text>
</comment>
<evidence type="ECO:0000256" key="3">
    <source>
        <dbReference type="SAM" id="Phobius"/>
    </source>
</evidence>
<feature type="region of interest" description="Disordered" evidence="2">
    <location>
        <begin position="436"/>
        <end position="460"/>
    </location>
</feature>
<name>A0A8S9GRA2_BRACR</name>
<feature type="compositionally biased region" description="Polar residues" evidence="2">
    <location>
        <begin position="165"/>
        <end position="174"/>
    </location>
</feature>
<keyword evidence="3" id="KW-0812">Transmembrane</keyword>